<evidence type="ECO:0000256" key="2">
    <source>
        <dbReference type="SAM" id="Phobius"/>
    </source>
</evidence>
<accession>A0A6A5FEG4</accession>
<dbReference type="PROSITE" id="PS00652">
    <property type="entry name" value="TNFR_NGFR_1"/>
    <property type="match status" value="1"/>
</dbReference>
<dbReference type="GO" id="GO:0031265">
    <property type="term" value="C:CD95 death-inducing signaling complex"/>
    <property type="evidence" value="ECO:0007669"/>
    <property type="project" value="TreeGrafter"/>
</dbReference>
<gene>
    <name evidence="4" type="ORF">PFLUV_G00086560</name>
</gene>
<dbReference type="Gene3D" id="2.10.50.10">
    <property type="entry name" value="Tumor Necrosis Factor Receptor, subunit A, domain 2"/>
    <property type="match status" value="1"/>
</dbReference>
<keyword evidence="2" id="KW-1133">Transmembrane helix</keyword>
<evidence type="ECO:0000256" key="1">
    <source>
        <dbReference type="PROSITE-ProRule" id="PRU00206"/>
    </source>
</evidence>
<dbReference type="GO" id="GO:0009897">
    <property type="term" value="C:external side of plasma membrane"/>
    <property type="evidence" value="ECO:0007669"/>
    <property type="project" value="TreeGrafter"/>
</dbReference>
<dbReference type="PANTHER" id="PTHR46874">
    <property type="entry name" value="TUMOR NECROSIS FACTOR RECEPTOR SUPERFAMILY MEMBER 6"/>
    <property type="match status" value="1"/>
</dbReference>
<sequence>MTHSKRLQVGVKPRAAASRRKPLYMGERSTRGSQVTPCLTISSTMQPLRFFAFTFLVGLSFLSVVLSIDCNERQYDWPVEQPYLCCDKCPPGKHVVRRSIKTCEIECKSCTTNLFNEKYNVQQTCEVCENCDKQNMEYISHCNVTHNAVCRCKDGYKCKDQSCKQCVPISPFTTEPTLPPSTTALKSGAYHTDTVWFLVIIALLCAGIVLVVVTKIKPFLHWIKAKHGYLLAKEPVPVPPFSEDEEVSKPVQEVRGKCDV</sequence>
<dbReference type="GO" id="GO:0097527">
    <property type="term" value="P:necroptotic signaling pathway"/>
    <property type="evidence" value="ECO:0007669"/>
    <property type="project" value="TreeGrafter"/>
</dbReference>
<dbReference type="SUPFAM" id="SSF57586">
    <property type="entry name" value="TNF receptor-like"/>
    <property type="match status" value="2"/>
</dbReference>
<dbReference type="EMBL" id="VHII01000007">
    <property type="protein sequence ID" value="KAF1388083.1"/>
    <property type="molecule type" value="Genomic_DNA"/>
</dbReference>
<evidence type="ECO:0000313" key="5">
    <source>
        <dbReference type="Proteomes" id="UP000465112"/>
    </source>
</evidence>
<organism evidence="4 5">
    <name type="scientific">Perca fluviatilis</name>
    <name type="common">European perch</name>
    <dbReference type="NCBI Taxonomy" id="8168"/>
    <lineage>
        <taxon>Eukaryota</taxon>
        <taxon>Metazoa</taxon>
        <taxon>Chordata</taxon>
        <taxon>Craniata</taxon>
        <taxon>Vertebrata</taxon>
        <taxon>Euteleostomi</taxon>
        <taxon>Actinopterygii</taxon>
        <taxon>Neopterygii</taxon>
        <taxon>Teleostei</taxon>
        <taxon>Neoteleostei</taxon>
        <taxon>Acanthomorphata</taxon>
        <taxon>Eupercaria</taxon>
        <taxon>Perciformes</taxon>
        <taxon>Percoidei</taxon>
        <taxon>Percidae</taxon>
        <taxon>Percinae</taxon>
        <taxon>Perca</taxon>
    </lineage>
</organism>
<dbReference type="PANTHER" id="PTHR46874:SF1">
    <property type="entry name" value="TUMOR NECROSIS FACTOR RECEPTOR SUPERFAMILY MEMBER 6"/>
    <property type="match status" value="1"/>
</dbReference>
<keyword evidence="5" id="KW-1185">Reference proteome</keyword>
<feature type="disulfide bond" evidence="1">
    <location>
        <begin position="110"/>
        <end position="125"/>
    </location>
</feature>
<keyword evidence="1" id="KW-1015">Disulfide bond</keyword>
<feature type="transmembrane region" description="Helical" evidence="2">
    <location>
        <begin position="195"/>
        <end position="214"/>
    </location>
</feature>
<feature type="domain" description="TNFR-Cys" evidence="3">
    <location>
        <begin position="109"/>
        <end position="150"/>
    </location>
</feature>
<dbReference type="GO" id="GO:0097192">
    <property type="term" value="P:extrinsic apoptotic signaling pathway in absence of ligand"/>
    <property type="evidence" value="ECO:0007669"/>
    <property type="project" value="TreeGrafter"/>
</dbReference>
<comment type="caution">
    <text evidence="1">Lacks conserved residue(s) required for the propagation of feature annotation.</text>
</comment>
<dbReference type="AlphaFoldDB" id="A0A6A5FEG4"/>
<dbReference type="Proteomes" id="UP000465112">
    <property type="component" value="Chromosome 7"/>
</dbReference>
<keyword evidence="2" id="KW-0812">Transmembrane</keyword>
<comment type="caution">
    <text evidence="4">The sequence shown here is derived from an EMBL/GenBank/DDBJ whole genome shotgun (WGS) entry which is preliminary data.</text>
</comment>
<dbReference type="GO" id="GO:0032872">
    <property type="term" value="P:regulation of stress-activated MAPK cascade"/>
    <property type="evidence" value="ECO:0007669"/>
    <property type="project" value="TreeGrafter"/>
</dbReference>
<dbReference type="PROSITE" id="PS50050">
    <property type="entry name" value="TNFR_NGFR_2"/>
    <property type="match status" value="1"/>
</dbReference>
<name>A0A6A5FEG4_PERFL</name>
<dbReference type="GO" id="GO:0097049">
    <property type="term" value="P:motor neuron apoptotic process"/>
    <property type="evidence" value="ECO:0007669"/>
    <property type="project" value="TreeGrafter"/>
</dbReference>
<evidence type="ECO:0000313" key="4">
    <source>
        <dbReference type="EMBL" id="KAF1388083.1"/>
    </source>
</evidence>
<reference evidence="4 5" key="1">
    <citation type="submission" date="2019-06" db="EMBL/GenBank/DDBJ databases">
        <title>A chromosome-scale genome assembly of the European perch, Perca fluviatilis.</title>
        <authorList>
            <person name="Roques C."/>
            <person name="Zahm M."/>
            <person name="Cabau C."/>
            <person name="Klopp C."/>
            <person name="Bouchez O."/>
            <person name="Donnadieu C."/>
            <person name="Kuhl H."/>
            <person name="Gislard M."/>
            <person name="Guendouz S."/>
            <person name="Journot L."/>
            <person name="Haffray P."/>
            <person name="Bestin A."/>
            <person name="Morvezen R."/>
            <person name="Feron R."/>
            <person name="Wen M."/>
            <person name="Jouanno E."/>
            <person name="Herpin A."/>
            <person name="Schartl M."/>
            <person name="Postlethwait J."/>
            <person name="Schaerlinger B."/>
            <person name="Chardard D."/>
            <person name="Lecocq T."/>
            <person name="Poncet C."/>
            <person name="Jaffrelo L."/>
            <person name="Lampietro C."/>
            <person name="Guiguen Y."/>
        </authorList>
    </citation>
    <scope>NUCLEOTIDE SEQUENCE [LARGE SCALE GENOMIC DNA]</scope>
    <source>
        <tissue evidence="4">Blood</tissue>
    </source>
</reference>
<keyword evidence="2" id="KW-0472">Membrane</keyword>
<dbReference type="GO" id="GO:0043066">
    <property type="term" value="P:negative regulation of apoptotic process"/>
    <property type="evidence" value="ECO:0007669"/>
    <property type="project" value="TreeGrafter"/>
</dbReference>
<protein>
    <recommendedName>
        <fullName evidence="3">TNFR-Cys domain-containing protein</fullName>
    </recommendedName>
</protein>
<evidence type="ECO:0000259" key="3">
    <source>
        <dbReference type="PROSITE" id="PS50050"/>
    </source>
</evidence>
<dbReference type="GO" id="GO:0005031">
    <property type="term" value="F:tumor necrosis factor receptor activity"/>
    <property type="evidence" value="ECO:0007669"/>
    <property type="project" value="TreeGrafter"/>
</dbReference>
<dbReference type="GO" id="GO:0045121">
    <property type="term" value="C:membrane raft"/>
    <property type="evidence" value="ECO:0007669"/>
    <property type="project" value="TreeGrafter"/>
</dbReference>
<dbReference type="CDD" id="cd00185">
    <property type="entry name" value="TNFRSF"/>
    <property type="match status" value="1"/>
</dbReference>
<feature type="repeat" description="TNFR-Cys" evidence="1">
    <location>
        <begin position="109"/>
        <end position="150"/>
    </location>
</feature>
<proteinExistence type="predicted"/>
<feature type="transmembrane region" description="Helical" evidence="2">
    <location>
        <begin position="50"/>
        <end position="68"/>
    </location>
</feature>
<dbReference type="InterPro" id="IPR001368">
    <property type="entry name" value="TNFR/NGFR_Cys_rich_reg"/>
</dbReference>
<dbReference type="GO" id="GO:0006924">
    <property type="term" value="P:activation-induced cell death of T cells"/>
    <property type="evidence" value="ECO:0007669"/>
    <property type="project" value="TreeGrafter"/>
</dbReference>